<evidence type="ECO:0000259" key="11">
    <source>
        <dbReference type="Pfam" id="PF00697"/>
    </source>
</evidence>
<dbReference type="CDD" id="cd00405">
    <property type="entry name" value="PRAI"/>
    <property type="match status" value="1"/>
</dbReference>
<dbReference type="AlphaFoldDB" id="A0A1Q2L1S1"/>
<dbReference type="InterPro" id="IPR011060">
    <property type="entry name" value="RibuloseP-bd_barrel"/>
</dbReference>
<keyword evidence="13" id="KW-1185">Reference proteome</keyword>
<evidence type="ECO:0000256" key="8">
    <source>
        <dbReference type="ARBA" id="ARBA00023141"/>
    </source>
</evidence>
<evidence type="ECO:0000313" key="12">
    <source>
        <dbReference type="EMBL" id="AQQ53987.1"/>
    </source>
</evidence>
<dbReference type="InterPro" id="IPR013785">
    <property type="entry name" value="Aldolase_TIM"/>
</dbReference>
<dbReference type="RefSeq" id="WP_198038596.1">
    <property type="nucleotide sequence ID" value="NZ_CP019640.1"/>
</dbReference>
<dbReference type="FunFam" id="3.20.20.70:FF:000075">
    <property type="entry name" value="Tryptophan biosynthesis protein TRP1"/>
    <property type="match status" value="1"/>
</dbReference>
<evidence type="ECO:0000256" key="10">
    <source>
        <dbReference type="HAMAP-Rule" id="MF_00135"/>
    </source>
</evidence>
<dbReference type="GO" id="GO:0000162">
    <property type="term" value="P:L-tryptophan biosynthetic process"/>
    <property type="evidence" value="ECO:0007669"/>
    <property type="project" value="UniProtKB-UniRule"/>
</dbReference>
<dbReference type="EC" id="5.3.1.24" evidence="4 10"/>
<gene>
    <name evidence="10" type="primary">trpF</name>
    <name evidence="12" type="ORF">B0X71_13375</name>
</gene>
<keyword evidence="8 10" id="KW-0057">Aromatic amino acid biosynthesis</keyword>
<dbReference type="SUPFAM" id="SSF51366">
    <property type="entry name" value="Ribulose-phoshate binding barrel"/>
    <property type="match status" value="1"/>
</dbReference>
<dbReference type="GO" id="GO:0004640">
    <property type="term" value="F:phosphoribosylanthranilate isomerase activity"/>
    <property type="evidence" value="ECO:0007669"/>
    <property type="project" value="UniProtKB-UniRule"/>
</dbReference>
<evidence type="ECO:0000256" key="2">
    <source>
        <dbReference type="ARBA" id="ARBA00004664"/>
    </source>
</evidence>
<organism evidence="12 13">
    <name type="scientific">Planococcus lenghuensis</name>
    <dbReference type="NCBI Taxonomy" id="2213202"/>
    <lineage>
        <taxon>Bacteria</taxon>
        <taxon>Bacillati</taxon>
        <taxon>Bacillota</taxon>
        <taxon>Bacilli</taxon>
        <taxon>Bacillales</taxon>
        <taxon>Caryophanaceae</taxon>
        <taxon>Planococcus</taxon>
    </lineage>
</organism>
<evidence type="ECO:0000256" key="1">
    <source>
        <dbReference type="ARBA" id="ARBA00001164"/>
    </source>
</evidence>
<dbReference type="InterPro" id="IPR044643">
    <property type="entry name" value="TrpF_fam"/>
</dbReference>
<feature type="domain" description="N-(5'phosphoribosyl) anthranilate isomerase (PRAI)" evidence="11">
    <location>
        <begin position="4"/>
        <end position="197"/>
    </location>
</feature>
<dbReference type="NCBIfam" id="NF002300">
    <property type="entry name" value="PRK01222.1-7"/>
    <property type="match status" value="1"/>
</dbReference>
<dbReference type="UniPathway" id="UPA00035">
    <property type="reaction ID" value="UER00042"/>
</dbReference>
<accession>A0A1Q2L1S1</accession>
<evidence type="ECO:0000256" key="3">
    <source>
        <dbReference type="ARBA" id="ARBA00007571"/>
    </source>
</evidence>
<evidence type="ECO:0000256" key="6">
    <source>
        <dbReference type="ARBA" id="ARBA00022605"/>
    </source>
</evidence>
<dbReference type="PANTHER" id="PTHR42894">
    <property type="entry name" value="N-(5'-PHOSPHORIBOSYL)ANTHRANILATE ISOMERASE"/>
    <property type="match status" value="1"/>
</dbReference>
<protein>
    <recommendedName>
        <fullName evidence="5 10">N-(5'-phosphoribosyl)anthranilate isomerase</fullName>
        <shortName evidence="10">PRAI</shortName>
        <ecNumber evidence="4 10">5.3.1.24</ecNumber>
    </recommendedName>
</protein>
<evidence type="ECO:0000256" key="5">
    <source>
        <dbReference type="ARBA" id="ARBA00022272"/>
    </source>
</evidence>
<dbReference type="KEGG" id="pmar:B0X71_13375"/>
<dbReference type="PANTHER" id="PTHR42894:SF1">
    <property type="entry name" value="N-(5'-PHOSPHORIBOSYL)ANTHRANILATE ISOMERASE"/>
    <property type="match status" value="1"/>
</dbReference>
<evidence type="ECO:0000256" key="9">
    <source>
        <dbReference type="ARBA" id="ARBA00023235"/>
    </source>
</evidence>
<proteinExistence type="inferred from homology"/>
<comment type="catalytic activity">
    <reaction evidence="1 10">
        <text>N-(5-phospho-beta-D-ribosyl)anthranilate = 1-(2-carboxyphenylamino)-1-deoxy-D-ribulose 5-phosphate</text>
        <dbReference type="Rhea" id="RHEA:21540"/>
        <dbReference type="ChEBI" id="CHEBI:18277"/>
        <dbReference type="ChEBI" id="CHEBI:58613"/>
        <dbReference type="EC" id="5.3.1.24"/>
    </reaction>
</comment>
<name>A0A1Q2L1S1_9BACL</name>
<evidence type="ECO:0000313" key="13">
    <source>
        <dbReference type="Proteomes" id="UP000188184"/>
    </source>
</evidence>
<sequence length="205" mass="22007">MTQVKICGLKEEQHVQAAMEAGADLIGFVFAPSKRQVTVDEAKKLAAQIPPHIKKVGVFVNETPEEMTRIARKVGLDFIQLHGDEPDDVLKELPVPVIRAVSIRTEEDGAKLAASEAAVVLADAPGVEYRGGSGETFKWDVLKGFSETENRLAVAGGLHTDNVAEAIRILKPVMVDVSSGVETDGRKDPAKIRAFIEAAKGVEKG</sequence>
<dbReference type="HAMAP" id="MF_00135">
    <property type="entry name" value="PRAI"/>
    <property type="match status" value="1"/>
</dbReference>
<dbReference type="InterPro" id="IPR001240">
    <property type="entry name" value="PRAI_dom"/>
</dbReference>
<evidence type="ECO:0000256" key="4">
    <source>
        <dbReference type="ARBA" id="ARBA00012572"/>
    </source>
</evidence>
<dbReference type="Gene3D" id="3.20.20.70">
    <property type="entry name" value="Aldolase class I"/>
    <property type="match status" value="1"/>
</dbReference>
<keyword evidence="9 10" id="KW-0413">Isomerase</keyword>
<dbReference type="Pfam" id="PF00697">
    <property type="entry name" value="PRAI"/>
    <property type="match status" value="1"/>
</dbReference>
<evidence type="ECO:0000256" key="7">
    <source>
        <dbReference type="ARBA" id="ARBA00022822"/>
    </source>
</evidence>
<dbReference type="Proteomes" id="UP000188184">
    <property type="component" value="Chromosome"/>
</dbReference>
<comment type="similarity">
    <text evidence="3 10">Belongs to the TrpF family.</text>
</comment>
<keyword evidence="7 10" id="KW-0822">Tryptophan biosynthesis</keyword>
<keyword evidence="6 10" id="KW-0028">Amino-acid biosynthesis</keyword>
<comment type="pathway">
    <text evidence="2 10">Amino-acid biosynthesis; L-tryptophan biosynthesis; L-tryptophan from chorismate: step 3/5.</text>
</comment>
<reference evidence="12 13" key="1">
    <citation type="submission" date="2017-02" db="EMBL/GenBank/DDBJ databases">
        <title>The complete genomic sequence of a novel cold adapted crude oil-degrading bacterium Planococcus qaidamina Y42.</title>
        <authorList>
            <person name="Yang R."/>
        </authorList>
    </citation>
    <scope>NUCLEOTIDE SEQUENCE [LARGE SCALE GENOMIC DNA]</scope>
    <source>
        <strain evidence="12 13">Y42</strain>
    </source>
</reference>
<dbReference type="EMBL" id="CP019640">
    <property type="protein sequence ID" value="AQQ53987.1"/>
    <property type="molecule type" value="Genomic_DNA"/>
</dbReference>